<proteinExistence type="predicted"/>
<evidence type="ECO:0000259" key="1">
    <source>
        <dbReference type="Pfam" id="PF01968"/>
    </source>
</evidence>
<sequence length="292" mass="30211">SGPAAGVSAACKVSMELGIGHAISLDMGGTTTDVCLIVNGRAQISVNRSLGDRPLRQPMVDIESIGAGGGSIARLNLGAVEVGPDSAGANPGPACYGQGGTAPTVTDANLVLGYLEHDQKLGESIRLDLDDARNALSPLAKEAGVTVTEAAYGILRVANATMVRALSRVTVERGIDGRTCDLLAFGGAGPMHAVELARAFGIKRVIVPAFSSTFSAVGCADAEMSYAQQQTLRMASSAWDRQRLSDIQAGLVERLKALLLAAGYREDAIAIEYVASIRYRGQSSATEIPAPN</sequence>
<dbReference type="AlphaFoldDB" id="A0A382UK25"/>
<gene>
    <name evidence="2" type="ORF">METZ01_LOCUS386912</name>
</gene>
<protein>
    <recommendedName>
        <fullName evidence="1">Hydantoinase A/oxoprolinase domain-containing protein</fullName>
    </recommendedName>
</protein>
<dbReference type="EMBL" id="UINC01144504">
    <property type="protein sequence ID" value="SVD34058.1"/>
    <property type="molecule type" value="Genomic_DNA"/>
</dbReference>
<dbReference type="PANTHER" id="PTHR11365:SF23">
    <property type="entry name" value="HYPOTHETICAL 5-OXOPROLINASE (EUROFUNG)-RELATED"/>
    <property type="match status" value="1"/>
</dbReference>
<dbReference type="GO" id="GO:0006749">
    <property type="term" value="P:glutathione metabolic process"/>
    <property type="evidence" value="ECO:0007669"/>
    <property type="project" value="TreeGrafter"/>
</dbReference>
<dbReference type="Pfam" id="PF01968">
    <property type="entry name" value="Hydantoinase_A"/>
    <property type="match status" value="1"/>
</dbReference>
<reference evidence="2" key="1">
    <citation type="submission" date="2018-05" db="EMBL/GenBank/DDBJ databases">
        <authorList>
            <person name="Lanie J.A."/>
            <person name="Ng W.-L."/>
            <person name="Kazmierczak K.M."/>
            <person name="Andrzejewski T.M."/>
            <person name="Davidsen T.M."/>
            <person name="Wayne K.J."/>
            <person name="Tettelin H."/>
            <person name="Glass J.I."/>
            <person name="Rusch D."/>
            <person name="Podicherti R."/>
            <person name="Tsui H.-C.T."/>
            <person name="Winkler M.E."/>
        </authorList>
    </citation>
    <scope>NUCLEOTIDE SEQUENCE</scope>
</reference>
<dbReference type="GO" id="GO:0017168">
    <property type="term" value="F:5-oxoprolinase (ATP-hydrolyzing) activity"/>
    <property type="evidence" value="ECO:0007669"/>
    <property type="project" value="TreeGrafter"/>
</dbReference>
<dbReference type="InterPro" id="IPR002821">
    <property type="entry name" value="Hydantoinase_A"/>
</dbReference>
<evidence type="ECO:0000313" key="2">
    <source>
        <dbReference type="EMBL" id="SVD34058.1"/>
    </source>
</evidence>
<dbReference type="PANTHER" id="PTHR11365">
    <property type="entry name" value="5-OXOPROLINASE RELATED"/>
    <property type="match status" value="1"/>
</dbReference>
<name>A0A382UK25_9ZZZZ</name>
<accession>A0A382UK25</accession>
<feature type="domain" description="Hydantoinase A/oxoprolinase" evidence="1">
    <location>
        <begin position="1"/>
        <end position="225"/>
    </location>
</feature>
<feature type="non-terminal residue" evidence="2">
    <location>
        <position position="1"/>
    </location>
</feature>
<dbReference type="InterPro" id="IPR045079">
    <property type="entry name" value="Oxoprolinase-like"/>
</dbReference>
<organism evidence="2">
    <name type="scientific">marine metagenome</name>
    <dbReference type="NCBI Taxonomy" id="408172"/>
    <lineage>
        <taxon>unclassified sequences</taxon>
        <taxon>metagenomes</taxon>
        <taxon>ecological metagenomes</taxon>
    </lineage>
</organism>
<dbReference type="GO" id="GO:0005829">
    <property type="term" value="C:cytosol"/>
    <property type="evidence" value="ECO:0007669"/>
    <property type="project" value="TreeGrafter"/>
</dbReference>
<feature type="non-terminal residue" evidence="2">
    <location>
        <position position="292"/>
    </location>
</feature>